<evidence type="ECO:0000256" key="3">
    <source>
        <dbReference type="ARBA" id="ARBA00012328"/>
    </source>
</evidence>
<dbReference type="STRING" id="1208921.ST1E_0389"/>
<dbReference type="CDD" id="cd18084">
    <property type="entry name" value="RsmE-like"/>
    <property type="match status" value="1"/>
</dbReference>
<comment type="subcellular location">
    <subcellularLocation>
        <location evidence="1 12">Cytoplasm</location>
    </subcellularLocation>
</comment>
<evidence type="ECO:0000256" key="2">
    <source>
        <dbReference type="ARBA" id="ARBA00005528"/>
    </source>
</evidence>
<feature type="domain" description="Ribosomal RNA small subunit methyltransferase E PUA-like" evidence="14">
    <location>
        <begin position="23"/>
        <end position="60"/>
    </location>
</feature>
<evidence type="ECO:0000256" key="12">
    <source>
        <dbReference type="PIRNR" id="PIRNR015601"/>
    </source>
</evidence>
<name>M1MAC1_9PROT</name>
<dbReference type="NCBIfam" id="TIGR00046">
    <property type="entry name" value="RsmE family RNA methyltransferase"/>
    <property type="match status" value="1"/>
</dbReference>
<evidence type="ECO:0000256" key="5">
    <source>
        <dbReference type="ARBA" id="ARBA00022490"/>
    </source>
</evidence>
<dbReference type="PANTHER" id="PTHR30027">
    <property type="entry name" value="RIBOSOMAL RNA SMALL SUBUNIT METHYLTRANSFERASE E"/>
    <property type="match status" value="1"/>
</dbReference>
<evidence type="ECO:0000256" key="6">
    <source>
        <dbReference type="ARBA" id="ARBA00022552"/>
    </source>
</evidence>
<evidence type="ECO:0000256" key="9">
    <source>
        <dbReference type="ARBA" id="ARBA00022691"/>
    </source>
</evidence>
<dbReference type="PANTHER" id="PTHR30027:SF3">
    <property type="entry name" value="16S RRNA (URACIL(1498)-N(3))-METHYLTRANSFERASE"/>
    <property type="match status" value="1"/>
</dbReference>
<gene>
    <name evidence="15" type="ORF">ST1E_0389</name>
</gene>
<evidence type="ECO:0000256" key="10">
    <source>
        <dbReference type="ARBA" id="ARBA00025699"/>
    </source>
</evidence>
<dbReference type="Pfam" id="PF20260">
    <property type="entry name" value="PUA_4"/>
    <property type="match status" value="1"/>
</dbReference>
<dbReference type="NCBIfam" id="NF008692">
    <property type="entry name" value="PRK11713.1-5"/>
    <property type="match status" value="1"/>
</dbReference>
<dbReference type="Gene3D" id="2.40.240.20">
    <property type="entry name" value="Hypothetical PUA domain-like, domain 1"/>
    <property type="match status" value="1"/>
</dbReference>
<evidence type="ECO:0000313" key="16">
    <source>
        <dbReference type="Proteomes" id="UP000011658"/>
    </source>
</evidence>
<dbReference type="OrthoDB" id="9815641at2"/>
<dbReference type="SUPFAM" id="SSF88697">
    <property type="entry name" value="PUA domain-like"/>
    <property type="match status" value="1"/>
</dbReference>
<keyword evidence="16" id="KW-1185">Reference proteome</keyword>
<dbReference type="PATRIC" id="fig|1208921.3.peg.122"/>
<reference evidence="15 16" key="1">
    <citation type="journal article" date="2013" name="Genome Biol. Evol.">
        <title>Genome evolution and phylogenomic analysis of candidatus kinetoplastibacterium, the betaproteobacterial endosymbionts of strigomonas and angomonas.</title>
        <authorList>
            <person name="Alves J.M."/>
            <person name="Serrano M.G."/>
            <person name="Maia da Silva F."/>
            <person name="Voegtly L.J."/>
            <person name="Matveyev A.V."/>
            <person name="Teixeira M.M."/>
            <person name="Camargo E.P."/>
            <person name="Buck G.A."/>
        </authorList>
    </citation>
    <scope>NUCLEOTIDE SEQUENCE [LARGE SCALE GENOMIC DNA]</scope>
    <source>
        <strain evidence="15 16">TCC219</strain>
    </source>
</reference>
<dbReference type="RefSeq" id="WP_015389330.1">
    <property type="nucleotide sequence ID" value="NC_020284.1"/>
</dbReference>
<evidence type="ECO:0000256" key="4">
    <source>
        <dbReference type="ARBA" id="ARBA00013673"/>
    </source>
</evidence>
<feature type="domain" description="Ribosomal RNA small subunit methyltransferase E methyltransferase" evidence="13">
    <location>
        <begin position="75"/>
        <end position="238"/>
    </location>
</feature>
<evidence type="ECO:0000256" key="7">
    <source>
        <dbReference type="ARBA" id="ARBA00022603"/>
    </source>
</evidence>
<dbReference type="EMBL" id="CP003806">
    <property type="protein sequence ID" value="AGF48845.1"/>
    <property type="molecule type" value="Genomic_DNA"/>
</dbReference>
<sequence>MHLSRFFCDISLNTNEIIQLPHEVVHHIKVLRLKHGDNILLFNGLGGEYMSSLIITNKNFFAEIREHIKNEMELSGHITLAQAITSKNKMDFIIEKSIELGVQHIIPMQTQRCNNHITSDNLEKSLSHWRRVIISASEQCGRSLLARIDKCVYLNNYLMQPREDPIIMCDPLSKNNIFDVLEIIKDTKSLTIMVGPEGGWSEKELDLVTNLNNIYPMRFGSRILRTETAGIAVISAISNMLRWNL</sequence>
<dbReference type="EC" id="2.1.1.193" evidence="3 12"/>
<evidence type="ECO:0000256" key="8">
    <source>
        <dbReference type="ARBA" id="ARBA00022679"/>
    </source>
</evidence>
<evidence type="ECO:0000256" key="1">
    <source>
        <dbReference type="ARBA" id="ARBA00004496"/>
    </source>
</evidence>
<dbReference type="InterPro" id="IPR029026">
    <property type="entry name" value="tRNA_m1G_MTases_N"/>
</dbReference>
<organism evidence="15 16">
    <name type="scientific">Candidatus Kinetoplastidibacterium galati TCC219</name>
    <dbReference type="NCBI Taxonomy" id="1208921"/>
    <lineage>
        <taxon>Bacteria</taxon>
        <taxon>Pseudomonadati</taxon>
        <taxon>Pseudomonadota</taxon>
        <taxon>Betaproteobacteria</taxon>
        <taxon>Candidatus Kinetoplastidibacterium</taxon>
    </lineage>
</organism>
<dbReference type="GO" id="GO:0070042">
    <property type="term" value="F:rRNA (uridine-N3-)-methyltransferase activity"/>
    <property type="evidence" value="ECO:0007669"/>
    <property type="project" value="TreeGrafter"/>
</dbReference>
<dbReference type="Proteomes" id="UP000011658">
    <property type="component" value="Chromosome"/>
</dbReference>
<comment type="catalytic activity">
    <reaction evidence="11 12">
        <text>uridine(1498) in 16S rRNA + S-adenosyl-L-methionine = N(3)-methyluridine(1498) in 16S rRNA + S-adenosyl-L-homocysteine + H(+)</text>
        <dbReference type="Rhea" id="RHEA:42920"/>
        <dbReference type="Rhea" id="RHEA-COMP:10283"/>
        <dbReference type="Rhea" id="RHEA-COMP:10284"/>
        <dbReference type="ChEBI" id="CHEBI:15378"/>
        <dbReference type="ChEBI" id="CHEBI:57856"/>
        <dbReference type="ChEBI" id="CHEBI:59789"/>
        <dbReference type="ChEBI" id="CHEBI:65315"/>
        <dbReference type="ChEBI" id="CHEBI:74502"/>
        <dbReference type="EC" id="2.1.1.193"/>
    </reaction>
</comment>
<evidence type="ECO:0000259" key="13">
    <source>
        <dbReference type="Pfam" id="PF04452"/>
    </source>
</evidence>
<dbReference type="eggNOG" id="COG1385">
    <property type="taxonomic scope" value="Bacteria"/>
</dbReference>
<dbReference type="GO" id="GO:0070475">
    <property type="term" value="P:rRNA base methylation"/>
    <property type="evidence" value="ECO:0007669"/>
    <property type="project" value="TreeGrafter"/>
</dbReference>
<dbReference type="InterPro" id="IPR006700">
    <property type="entry name" value="RsmE"/>
</dbReference>
<dbReference type="GO" id="GO:0005737">
    <property type="term" value="C:cytoplasm"/>
    <property type="evidence" value="ECO:0007669"/>
    <property type="project" value="UniProtKB-SubCell"/>
</dbReference>
<keyword evidence="5 12" id="KW-0963">Cytoplasm</keyword>
<dbReference type="HOGENOM" id="CLU_067442_5_0_4"/>
<keyword evidence="6 12" id="KW-0698">rRNA processing</keyword>
<dbReference type="InterPro" id="IPR015947">
    <property type="entry name" value="PUA-like_sf"/>
</dbReference>
<evidence type="ECO:0000313" key="15">
    <source>
        <dbReference type="EMBL" id="AGF48845.1"/>
    </source>
</evidence>
<dbReference type="SUPFAM" id="SSF75217">
    <property type="entry name" value="alpha/beta knot"/>
    <property type="match status" value="1"/>
</dbReference>
<evidence type="ECO:0000256" key="11">
    <source>
        <dbReference type="ARBA" id="ARBA00047944"/>
    </source>
</evidence>
<keyword evidence="9 12" id="KW-0949">S-adenosyl-L-methionine</keyword>
<dbReference type="InterPro" id="IPR029028">
    <property type="entry name" value="Alpha/beta_knot_MTases"/>
</dbReference>
<keyword evidence="8 12" id="KW-0808">Transferase</keyword>
<dbReference type="Pfam" id="PF04452">
    <property type="entry name" value="Methyltrans_RNA"/>
    <property type="match status" value="1"/>
</dbReference>
<accession>M1MAC1</accession>
<dbReference type="PIRSF" id="PIRSF015601">
    <property type="entry name" value="MTase_slr0722"/>
    <property type="match status" value="1"/>
</dbReference>
<evidence type="ECO:0000259" key="14">
    <source>
        <dbReference type="Pfam" id="PF20260"/>
    </source>
</evidence>
<dbReference type="InterPro" id="IPR046886">
    <property type="entry name" value="RsmE_MTase_dom"/>
</dbReference>
<dbReference type="KEGG" id="kga:ST1E_0389"/>
<proteinExistence type="inferred from homology"/>
<protein>
    <recommendedName>
        <fullName evidence="4 12">Ribosomal RNA small subunit methyltransferase E</fullName>
        <ecNumber evidence="3 12">2.1.1.193</ecNumber>
    </recommendedName>
</protein>
<dbReference type="Gene3D" id="3.40.1280.10">
    <property type="match status" value="1"/>
</dbReference>
<dbReference type="InterPro" id="IPR046887">
    <property type="entry name" value="RsmE_PUA-like"/>
</dbReference>
<keyword evidence="7 12" id="KW-0489">Methyltransferase</keyword>
<comment type="function">
    <text evidence="10 12">Specifically methylates the N3 position of the uracil ring of uridine 1498 (m3U1498) in 16S rRNA. Acts on the fully assembled 30S ribosomal subunit.</text>
</comment>
<dbReference type="AlphaFoldDB" id="M1MAC1"/>
<comment type="similarity">
    <text evidence="2 12">Belongs to the RNA methyltransferase RsmE family.</text>
</comment>